<reference evidence="8" key="3">
    <citation type="submission" date="2023-05" db="EMBL/GenBank/DDBJ databases">
        <authorList>
            <person name="Smith C.H."/>
        </authorList>
    </citation>
    <scope>NUCLEOTIDE SEQUENCE</scope>
    <source>
        <strain evidence="8">CHS0354</strain>
        <tissue evidence="8">Mantle</tissue>
    </source>
</reference>
<feature type="non-terminal residue" evidence="8">
    <location>
        <position position="400"/>
    </location>
</feature>
<dbReference type="EMBL" id="JAEAOA010000671">
    <property type="protein sequence ID" value="KAK3607688.1"/>
    <property type="molecule type" value="Genomic_DNA"/>
</dbReference>
<comment type="catalytic activity">
    <reaction evidence="5">
        <text>O-phospho-L-tyrosyl-[protein] + H2O = L-tyrosyl-[protein] + phosphate</text>
        <dbReference type="Rhea" id="RHEA:10684"/>
        <dbReference type="Rhea" id="RHEA-COMP:10136"/>
        <dbReference type="Rhea" id="RHEA-COMP:20101"/>
        <dbReference type="ChEBI" id="CHEBI:15377"/>
        <dbReference type="ChEBI" id="CHEBI:43474"/>
        <dbReference type="ChEBI" id="CHEBI:46858"/>
        <dbReference type="ChEBI" id="CHEBI:61978"/>
        <dbReference type="EC" id="3.1.3.48"/>
    </reaction>
</comment>
<evidence type="ECO:0000313" key="9">
    <source>
        <dbReference type="Proteomes" id="UP001195483"/>
    </source>
</evidence>
<evidence type="ECO:0000256" key="2">
    <source>
        <dbReference type="ARBA" id="ARBA00013064"/>
    </source>
</evidence>
<reference evidence="8" key="2">
    <citation type="journal article" date="2021" name="Genome Biol. Evol.">
        <title>Developing a high-quality reference genome for a parasitic bivalve with doubly uniparental inheritance (Bivalvia: Unionida).</title>
        <authorList>
            <person name="Smith C.H."/>
        </authorList>
    </citation>
    <scope>NUCLEOTIDE SEQUENCE</scope>
    <source>
        <strain evidence="8">CHS0354</strain>
        <tissue evidence="8">Mantle</tissue>
    </source>
</reference>
<dbReference type="InterPro" id="IPR016130">
    <property type="entry name" value="Tyr_Pase_AS"/>
</dbReference>
<feature type="domain" description="Tyrosine-protein phosphatase" evidence="6">
    <location>
        <begin position="10"/>
        <end position="256"/>
    </location>
</feature>
<dbReference type="InterPro" id="IPR000242">
    <property type="entry name" value="PTP_cat"/>
</dbReference>
<dbReference type="PANTHER" id="PTHR19134">
    <property type="entry name" value="RECEPTOR-TYPE TYROSINE-PROTEIN PHOSPHATASE"/>
    <property type="match status" value="1"/>
</dbReference>
<evidence type="ECO:0000256" key="1">
    <source>
        <dbReference type="ARBA" id="ARBA00009580"/>
    </source>
</evidence>
<dbReference type="Pfam" id="PF00102">
    <property type="entry name" value="Y_phosphatase"/>
    <property type="match status" value="1"/>
</dbReference>
<evidence type="ECO:0000259" key="7">
    <source>
        <dbReference type="PROSITE" id="PS50056"/>
    </source>
</evidence>
<comment type="caution">
    <text evidence="8">The sequence shown here is derived from an EMBL/GenBank/DDBJ whole genome shotgun (WGS) entry which is preliminary data.</text>
</comment>
<dbReference type="InterPro" id="IPR050348">
    <property type="entry name" value="Protein-Tyr_Phosphatase"/>
</dbReference>
<evidence type="ECO:0000256" key="3">
    <source>
        <dbReference type="ARBA" id="ARBA00022801"/>
    </source>
</evidence>
<dbReference type="SUPFAM" id="SSF52799">
    <property type="entry name" value="(Phosphotyrosine protein) phosphatases II"/>
    <property type="match status" value="2"/>
</dbReference>
<evidence type="ECO:0000256" key="5">
    <source>
        <dbReference type="ARBA" id="ARBA00051722"/>
    </source>
</evidence>
<dbReference type="Proteomes" id="UP001195483">
    <property type="component" value="Unassembled WGS sequence"/>
</dbReference>
<dbReference type="Gene3D" id="3.90.190.10">
    <property type="entry name" value="Protein tyrosine phosphatase superfamily"/>
    <property type="match status" value="2"/>
</dbReference>
<keyword evidence="3" id="KW-0378">Hydrolase</keyword>
<dbReference type="SMART" id="SM00404">
    <property type="entry name" value="PTPc_motif"/>
    <property type="match status" value="1"/>
</dbReference>
<evidence type="ECO:0000256" key="4">
    <source>
        <dbReference type="ARBA" id="ARBA00022912"/>
    </source>
</evidence>
<dbReference type="PROSITE" id="PS50056">
    <property type="entry name" value="TYR_PHOSPHATASE_2"/>
    <property type="match status" value="1"/>
</dbReference>
<reference evidence="8" key="1">
    <citation type="journal article" date="2021" name="Genome Biol. Evol.">
        <title>A High-Quality Reference Genome for a Parasitic Bivalve with Doubly Uniparental Inheritance (Bivalvia: Unionida).</title>
        <authorList>
            <person name="Smith C.H."/>
        </authorList>
    </citation>
    <scope>NUCLEOTIDE SEQUENCE</scope>
    <source>
        <strain evidence="8">CHS0354</strain>
    </source>
</reference>
<evidence type="ECO:0000259" key="6">
    <source>
        <dbReference type="PROSITE" id="PS50055"/>
    </source>
</evidence>
<evidence type="ECO:0000313" key="8">
    <source>
        <dbReference type="EMBL" id="KAK3607688.1"/>
    </source>
</evidence>
<dbReference type="PROSITE" id="PS50055">
    <property type="entry name" value="TYR_PHOSPHATASE_PTP"/>
    <property type="match status" value="1"/>
</dbReference>
<dbReference type="SMART" id="SM00194">
    <property type="entry name" value="PTPc"/>
    <property type="match status" value="1"/>
</dbReference>
<gene>
    <name evidence="8" type="ORF">CHS0354_010677</name>
</gene>
<protein>
    <recommendedName>
        <fullName evidence="2">protein-tyrosine-phosphatase</fullName>
        <ecNumber evidence="2">3.1.3.48</ecNumber>
    </recommendedName>
</protein>
<dbReference type="InterPro" id="IPR003595">
    <property type="entry name" value="Tyr_Pase_cat"/>
</dbReference>
<dbReference type="PANTHER" id="PTHR19134:SF562">
    <property type="entry name" value="PROTEIN-TYROSINE-PHOSPHATASE"/>
    <property type="match status" value="1"/>
</dbReference>
<dbReference type="GO" id="GO:0004725">
    <property type="term" value="F:protein tyrosine phosphatase activity"/>
    <property type="evidence" value="ECO:0007669"/>
    <property type="project" value="UniProtKB-EC"/>
</dbReference>
<dbReference type="EC" id="3.1.3.48" evidence="2"/>
<organism evidence="8 9">
    <name type="scientific">Potamilus streckersoni</name>
    <dbReference type="NCBI Taxonomy" id="2493646"/>
    <lineage>
        <taxon>Eukaryota</taxon>
        <taxon>Metazoa</taxon>
        <taxon>Spiralia</taxon>
        <taxon>Lophotrochozoa</taxon>
        <taxon>Mollusca</taxon>
        <taxon>Bivalvia</taxon>
        <taxon>Autobranchia</taxon>
        <taxon>Heteroconchia</taxon>
        <taxon>Palaeoheterodonta</taxon>
        <taxon>Unionida</taxon>
        <taxon>Unionoidea</taxon>
        <taxon>Unionidae</taxon>
        <taxon>Ambleminae</taxon>
        <taxon>Lampsilini</taxon>
        <taxon>Potamilus</taxon>
    </lineage>
</organism>
<accession>A0AAE0TDD9</accession>
<dbReference type="AlphaFoldDB" id="A0AAE0TDD9"/>
<keyword evidence="4" id="KW-0904">Protein phosphatase</keyword>
<feature type="domain" description="Tyrosine specific protein phosphatases" evidence="7">
    <location>
        <begin position="174"/>
        <end position="247"/>
    </location>
</feature>
<name>A0AAE0TDD9_9BIVA</name>
<sequence>QGLTMRHDAALLPKNLTKNRYKDVYPYDDTRVQLELWDPATENDYINACYVDGFKTTHAYIAAQGHAMKTLNDFWRMIWQTKSAKIVMLCNLIEDGKHKCEKYWPDEGTIEFGEIAVRLVQWESFSEFTIRKLELQKIKIQENGKGIIKQRHLKQFHFTTWPDNSVPRYATSLVHFLRKVRSTKVPGITSGPMVVHCSAGIGRTGTFLALDYLVDQAEQLGSIDVFSCVETLRKQRANLVQNVEQYRFLHEALTEALTCSTSVLSVSEFHQAYNNLMEFEAKTRKRNIDLEFEKLFLYASDAKEDAYETGKSTVNRLKNRYSNILPDTNHCPLLNVYVKGGNTYINAVFLPSGAVVKKRSLCAFTSPPFPISLDYAYHHALIDTLRPSNPCDVSEKFQIK</sequence>
<dbReference type="InterPro" id="IPR029021">
    <property type="entry name" value="Prot-tyrosine_phosphatase-like"/>
</dbReference>
<keyword evidence="9" id="KW-1185">Reference proteome</keyword>
<dbReference type="PROSITE" id="PS00383">
    <property type="entry name" value="TYR_PHOSPHATASE_1"/>
    <property type="match status" value="1"/>
</dbReference>
<dbReference type="PRINTS" id="PR00700">
    <property type="entry name" value="PRTYPHPHTASE"/>
</dbReference>
<dbReference type="InterPro" id="IPR000387">
    <property type="entry name" value="Tyr_Pase_dom"/>
</dbReference>
<dbReference type="FunFam" id="3.90.190.10:FF:000102">
    <property type="entry name" value="Receptor-type tyrosine-protein phosphatase"/>
    <property type="match status" value="1"/>
</dbReference>
<comment type="similarity">
    <text evidence="1">Belongs to the protein-tyrosine phosphatase family.</text>
</comment>
<proteinExistence type="inferred from homology"/>